<proteinExistence type="predicted"/>
<gene>
    <name evidence="1" type="ORF">IIE05_13315</name>
</gene>
<dbReference type="Gene3D" id="2.120.10.80">
    <property type="entry name" value="Kelch-type beta propeller"/>
    <property type="match status" value="2"/>
</dbReference>
<evidence type="ECO:0000313" key="2">
    <source>
        <dbReference type="Proteomes" id="UP000618926"/>
    </source>
</evidence>
<reference evidence="1 2" key="1">
    <citation type="submission" date="2020-10" db="EMBL/GenBank/DDBJ databases">
        <title>Investigation of anaerobic biodegradation of phenanthrene by a sulfate-dependent Geobacter anodireducens strain PheS2.</title>
        <authorList>
            <person name="Zhang Z."/>
        </authorList>
    </citation>
    <scope>NUCLEOTIDE SEQUENCE [LARGE SCALE GENOMIC DNA]</scope>
    <source>
        <strain evidence="1 2">PheS2</strain>
    </source>
</reference>
<accession>A0ABR9NXG4</accession>
<sequence>MIDEPVIYLVELTCYVPGEGVQVLRFSSGSGYVSAPSDNPSNTWYEPRVSQPGLFRQDMYREGATGGSSRGGHGEIVLVNGAGELDALIDYGFDGRAVVVREGRPSWPLSQFAVVITGTAEQPVVSWDTVTIRLRDRAAELAGPVQPNRYAGDNVLPGGIEGTAELKGKAKPRLLGVCNNVTPPCVNTSRLIYQVNDGPVIAVSAVYDSGVPLTPETADYIDQAHMESQAPEPGTYRVWPGGGCFRLGATPAGQITCDARSVAASLDIAPSSLSVVRGTLVSGTVEDLAENDGADVLVAAALDKSRYLLSVEVGFNGVTGLDAVKLSAGVSSADPANSVWVGIWNWPLNRYDQFERIYAGAGEITVWPVPDASYLQGGRVLLYFSTSGLPYTSHSLHISHAVLRRSEASRQTAGQIFKLLAAEKLGSAAIIEQSINDLDRAAPYRVGLYTGTDDKDTSTCLDELAASVGAWWGFDNAGSFWAKQLQAPDPLNAVMLLTQSAGSGIERLATADSDRGVPVWRVNIDYAKNWTVQTSGLAGSVGNGTILVDGPVATIPLDRAAQLAMEFHRETAVDEAVRDKHRLAPEMTAKTLLVDRSDAVVEAARQLSMRSVRRDLLRVPVSLDEIVPFQSGFWDLEAGASLPYPLHSPGSIVDSGKFYVIGGVGSGSTPLGSTLVLDLAASGAAWSVSRIPDMASARYRMGVAVVDVFLYVLGGYLSPGNWSRQVLRTTPSSTNPVWATAGTWDLPLGGDLRAWGAEWSYIYALLADGTAARMNNVNPGGGWQLLTPFPAAAPYQQGAVVNGYWYVCGSVEGVTATYRLDLSAPTGPWERLADLPTTLADLYLVGVGATVCVLGATKTYRLDTENLSAGWDDLGIADLPASHTLMGVGVWGDTIVTAGGTSTGSDCLSGMMIWQATDVSQDISRLYDMGRTVMLDMPRYGYSGGRAMRIIGTEADYRARTMKLDLWG</sequence>
<dbReference type="Proteomes" id="UP000618926">
    <property type="component" value="Unassembled WGS sequence"/>
</dbReference>
<name>A0ABR9NXG4_9BACT</name>
<dbReference type="RefSeq" id="WP_192905762.1">
    <property type="nucleotide sequence ID" value="NZ_JADBFD010000019.1"/>
</dbReference>
<dbReference type="SUPFAM" id="SSF117281">
    <property type="entry name" value="Kelch motif"/>
    <property type="match status" value="1"/>
</dbReference>
<dbReference type="InterPro" id="IPR015915">
    <property type="entry name" value="Kelch-typ_b-propeller"/>
</dbReference>
<organism evidence="1 2">
    <name type="scientific">Geobacter anodireducens</name>
    <dbReference type="NCBI Taxonomy" id="1340425"/>
    <lineage>
        <taxon>Bacteria</taxon>
        <taxon>Pseudomonadati</taxon>
        <taxon>Thermodesulfobacteriota</taxon>
        <taxon>Desulfuromonadia</taxon>
        <taxon>Geobacterales</taxon>
        <taxon>Geobacteraceae</taxon>
        <taxon>Geobacter</taxon>
    </lineage>
</organism>
<dbReference type="EMBL" id="JADBFD010000019">
    <property type="protein sequence ID" value="MBE2888943.1"/>
    <property type="molecule type" value="Genomic_DNA"/>
</dbReference>
<evidence type="ECO:0000313" key="1">
    <source>
        <dbReference type="EMBL" id="MBE2888943.1"/>
    </source>
</evidence>
<protein>
    <submittedName>
        <fullName evidence="1">Uncharacterized protein</fullName>
    </submittedName>
</protein>
<comment type="caution">
    <text evidence="1">The sequence shown here is derived from an EMBL/GenBank/DDBJ whole genome shotgun (WGS) entry which is preliminary data.</text>
</comment>
<keyword evidence="2" id="KW-1185">Reference proteome</keyword>